<gene>
    <name evidence="1" type="ORF">NE848_05800</name>
</gene>
<sequence>MSTNTFLDEYQFLKKHLPKALIKPEIDTFNKLHSDELFHSINDYLRANSEEKYIEADLTEYSKPSATSLNVKAEKFQDLYKHLFSDFNNDNIADPNLIDKLIEDLGRKAFGSYLPMHSHFENKRYPWGIYLFPQFILGRSQQLHNEIGKKLKVNLEDIKYAYSYAIFRHLLFHHQVERFSTKHEILTQTVNYKKYRKKVYDGTSKTKKWLEEALAEVAVLRSTHINNNVAMDKNTFQELYKYDLQSMPPGNRDYDCGSFGGQDEAQQYFASQVIQCKIEISEPSTSICTVNANENNLPIKQVPIYKIEFDIPERIRTPREIVIGV</sequence>
<dbReference type="RefSeq" id="WP_252111368.1">
    <property type="nucleotide sequence ID" value="NZ_JAMSCK010000002.1"/>
</dbReference>
<dbReference type="Proteomes" id="UP001155077">
    <property type="component" value="Unassembled WGS sequence"/>
</dbReference>
<comment type="caution">
    <text evidence="1">The sequence shown here is derived from an EMBL/GenBank/DDBJ whole genome shotgun (WGS) entry which is preliminary data.</text>
</comment>
<evidence type="ECO:0000313" key="1">
    <source>
        <dbReference type="EMBL" id="MCM8568881.1"/>
    </source>
</evidence>
<name>A0ABT0YZI0_9FLAO</name>
<evidence type="ECO:0008006" key="3">
    <source>
        <dbReference type="Google" id="ProtNLM"/>
    </source>
</evidence>
<protein>
    <recommendedName>
        <fullName evidence="3">RES domain-containing protein</fullName>
    </recommendedName>
</protein>
<proteinExistence type="predicted"/>
<accession>A0ABT0YZI0</accession>
<reference evidence="1" key="1">
    <citation type="submission" date="2022-06" db="EMBL/GenBank/DDBJ databases">
        <title>Gramella sediminis sp. nov., isolated from deep-sea sediment of the Indian Ocean.</title>
        <authorList>
            <person name="Yang L."/>
        </authorList>
    </citation>
    <scope>NUCLEOTIDE SEQUENCE</scope>
    <source>
        <strain evidence="1">HMD3159</strain>
    </source>
</reference>
<dbReference type="EMBL" id="JAMSCK010000002">
    <property type="protein sequence ID" value="MCM8568881.1"/>
    <property type="molecule type" value="Genomic_DNA"/>
</dbReference>
<keyword evidence="2" id="KW-1185">Reference proteome</keyword>
<organism evidence="1 2">
    <name type="scientific">Gramella jeungdoensis</name>
    <dbReference type="NCBI Taxonomy" id="708091"/>
    <lineage>
        <taxon>Bacteria</taxon>
        <taxon>Pseudomonadati</taxon>
        <taxon>Bacteroidota</taxon>
        <taxon>Flavobacteriia</taxon>
        <taxon>Flavobacteriales</taxon>
        <taxon>Flavobacteriaceae</taxon>
        <taxon>Christiangramia</taxon>
    </lineage>
</organism>
<evidence type="ECO:0000313" key="2">
    <source>
        <dbReference type="Proteomes" id="UP001155077"/>
    </source>
</evidence>